<accession>A0A286U3H1</accession>
<dbReference type="RefSeq" id="WP_096896054.1">
    <property type="nucleotide sequence ID" value="NZ_BAOS01000038.1"/>
</dbReference>
<dbReference type="EMBL" id="BAOS01000038">
    <property type="protein sequence ID" value="GAX62662.1"/>
    <property type="molecule type" value="Genomic_DNA"/>
</dbReference>
<keyword evidence="4" id="KW-1185">Reference proteome</keyword>
<evidence type="ECO:0000256" key="2">
    <source>
        <dbReference type="SAM" id="SignalP"/>
    </source>
</evidence>
<evidence type="ECO:0000313" key="3">
    <source>
        <dbReference type="EMBL" id="GAX62662.1"/>
    </source>
</evidence>
<reference evidence="4" key="1">
    <citation type="journal article" date="2017" name="Environ. Microbiol. Rep.">
        <title>Genetic Diversity of Marine Anaerobic Ammonium-Oxidizing Bacteria as Revealed by Genomic and Proteomic Analyses of 'Candidatus Scalindua japonica'.</title>
        <authorList>
            <person name="Oshiki M."/>
            <person name="Mizuto K."/>
            <person name="Kimura Z."/>
            <person name="Kindaichi T."/>
            <person name="Satoh H."/>
            <person name="Okabe S."/>
        </authorList>
    </citation>
    <scope>NUCLEOTIDE SEQUENCE [LARGE SCALE GENOMIC DNA]</scope>
    <source>
        <strain evidence="4">husup-a2</strain>
    </source>
</reference>
<dbReference type="Proteomes" id="UP000218542">
    <property type="component" value="Unassembled WGS sequence"/>
</dbReference>
<evidence type="ECO:0000256" key="1">
    <source>
        <dbReference type="SAM" id="MobiDB-lite"/>
    </source>
</evidence>
<dbReference type="AlphaFoldDB" id="A0A286U3H1"/>
<feature type="compositionally biased region" description="Basic and acidic residues" evidence="1">
    <location>
        <begin position="191"/>
        <end position="207"/>
    </location>
</feature>
<proteinExistence type="predicted"/>
<gene>
    <name evidence="3" type="ORF">SCALIN_C38_0025</name>
</gene>
<feature type="chain" id="PRO_5012990477" evidence="2">
    <location>
        <begin position="31"/>
        <end position="215"/>
    </location>
</feature>
<feature type="signal peptide" evidence="2">
    <location>
        <begin position="1"/>
        <end position="30"/>
    </location>
</feature>
<keyword evidence="2" id="KW-0732">Signal</keyword>
<comment type="caution">
    <text evidence="3">The sequence shown here is derived from an EMBL/GenBank/DDBJ whole genome shotgun (WGS) entry which is preliminary data.</text>
</comment>
<protein>
    <submittedName>
        <fullName evidence="3">Coenzyme f420-dependent n5,n10-methylene tetrahydromethanopterin reductase and related flavin-dependent oxidoreductase</fullName>
    </submittedName>
</protein>
<sequence>MGFTINRKRIINYFFLSLLALLLLSPGRCASAGNGDNIYRDLIEREIVTYEDGCRAISCFAEVSAATMTFNEMVAELEEKGIVEKSWKYKAETPLTRGTMAFMISKLLKIKGGLTMRAIALTRRFTRFISKGFKKKNGPLLPDIGMSKRYAYRETQHMGLLPSGNNKTYITGTDMLAGLYRLEQYIKAEERKEKKVEKRKEKKERVVSKTPTGKP</sequence>
<organism evidence="3 4">
    <name type="scientific">Candidatus Scalindua japonica</name>
    <dbReference type="NCBI Taxonomy" id="1284222"/>
    <lineage>
        <taxon>Bacteria</taxon>
        <taxon>Pseudomonadati</taxon>
        <taxon>Planctomycetota</taxon>
        <taxon>Candidatus Brocadiia</taxon>
        <taxon>Candidatus Brocadiales</taxon>
        <taxon>Candidatus Scalinduaceae</taxon>
        <taxon>Candidatus Scalindua</taxon>
    </lineage>
</organism>
<evidence type="ECO:0000313" key="4">
    <source>
        <dbReference type="Proteomes" id="UP000218542"/>
    </source>
</evidence>
<dbReference type="OrthoDB" id="9846162at2"/>
<name>A0A286U3H1_9BACT</name>
<feature type="region of interest" description="Disordered" evidence="1">
    <location>
        <begin position="191"/>
        <end position="215"/>
    </location>
</feature>